<dbReference type="EMBL" id="HG792016">
    <property type="protein sequence ID" value="CDM32860.1"/>
    <property type="molecule type" value="Genomic_DNA"/>
</dbReference>
<keyword evidence="1" id="KW-0812">Transmembrane</keyword>
<feature type="transmembrane region" description="Helical" evidence="1">
    <location>
        <begin position="174"/>
        <end position="191"/>
    </location>
</feature>
<dbReference type="STRING" id="1365484.W6Q901"/>
<evidence type="ECO:0000313" key="4">
    <source>
        <dbReference type="EMBL" id="CDM32860.1"/>
    </source>
</evidence>
<evidence type="ECO:0000313" key="5">
    <source>
        <dbReference type="Proteomes" id="UP000030686"/>
    </source>
</evidence>
<protein>
    <submittedName>
        <fullName evidence="4">Genomic scaffold, ProqFM164S02</fullName>
    </submittedName>
</protein>
<name>W6Q901_PENRF</name>
<gene>
    <name evidence="4" type="ORF">PROQFM164_S02g003011</name>
</gene>
<sequence length="192" mass="19967">MLPKSLFILASAVTLVNSQFDPTSVTLATRQAWCNSQTSTCPLLCLQLRGASGSPTTNNCSAETLAYDCTCSNGVSPNATEYSLTIPYYICTETNSQCVLNCDGNTTCQNNCRVDNPCGAQNPKRINVTTTTTTANTATATASETPVNTLVNGNGDTSATGAAPRMVSVDISHVYGLCVLVGGFVAGFAVLL</sequence>
<keyword evidence="5" id="KW-1185">Reference proteome</keyword>
<feature type="chain" id="PRO_5004881359" evidence="2">
    <location>
        <begin position="19"/>
        <end position="192"/>
    </location>
</feature>
<proteinExistence type="predicted"/>
<dbReference type="AlphaFoldDB" id="W6Q901"/>
<keyword evidence="1" id="KW-0472">Membrane</keyword>
<feature type="signal peptide" evidence="2">
    <location>
        <begin position="1"/>
        <end position="18"/>
    </location>
</feature>
<evidence type="ECO:0000256" key="2">
    <source>
        <dbReference type="SAM" id="SignalP"/>
    </source>
</evidence>
<organism evidence="4 5">
    <name type="scientific">Penicillium roqueforti (strain FM164)</name>
    <dbReference type="NCBI Taxonomy" id="1365484"/>
    <lineage>
        <taxon>Eukaryota</taxon>
        <taxon>Fungi</taxon>
        <taxon>Dikarya</taxon>
        <taxon>Ascomycota</taxon>
        <taxon>Pezizomycotina</taxon>
        <taxon>Eurotiomycetes</taxon>
        <taxon>Eurotiomycetidae</taxon>
        <taxon>Eurotiales</taxon>
        <taxon>Aspergillaceae</taxon>
        <taxon>Penicillium</taxon>
    </lineage>
</organism>
<dbReference type="InterPro" id="IPR056124">
    <property type="entry name" value="DUF7707"/>
</dbReference>
<accession>W6Q901</accession>
<evidence type="ECO:0000256" key="1">
    <source>
        <dbReference type="SAM" id="Phobius"/>
    </source>
</evidence>
<dbReference type="OrthoDB" id="2439692at2759"/>
<keyword evidence="1" id="KW-1133">Transmembrane helix</keyword>
<feature type="domain" description="DUF7707" evidence="3">
    <location>
        <begin position="19"/>
        <end position="123"/>
    </location>
</feature>
<reference evidence="4" key="1">
    <citation type="journal article" date="2014" name="Nat. Commun.">
        <title>Multiple recent horizontal transfers of a large genomic region in cheese making fungi.</title>
        <authorList>
            <person name="Cheeseman K."/>
            <person name="Ropars J."/>
            <person name="Renault P."/>
            <person name="Dupont J."/>
            <person name="Gouzy J."/>
            <person name="Branca A."/>
            <person name="Abraham A.L."/>
            <person name="Ceppi M."/>
            <person name="Conseiller E."/>
            <person name="Debuchy R."/>
            <person name="Malagnac F."/>
            <person name="Goarin A."/>
            <person name="Silar P."/>
            <person name="Lacoste S."/>
            <person name="Sallet E."/>
            <person name="Bensimon A."/>
            <person name="Giraud T."/>
            <person name="Brygoo Y."/>
        </authorList>
    </citation>
    <scope>NUCLEOTIDE SEQUENCE [LARGE SCALE GENOMIC DNA]</scope>
    <source>
        <strain evidence="4">FM164</strain>
    </source>
</reference>
<dbReference type="PANTHER" id="PTHR38118">
    <property type="entry name" value="ANCHORED CELL WALL PROTEIN 11-RELATED"/>
    <property type="match status" value="1"/>
</dbReference>
<dbReference type="OMA" id="KNPCGAQ"/>
<evidence type="ECO:0000259" key="3">
    <source>
        <dbReference type="Pfam" id="PF24808"/>
    </source>
</evidence>
<dbReference type="Proteomes" id="UP000030686">
    <property type="component" value="Unassembled WGS sequence"/>
</dbReference>
<keyword evidence="2" id="KW-0732">Signal</keyword>
<dbReference type="PANTHER" id="PTHR38118:SF2">
    <property type="entry name" value="CDP-ALCOHOL PHOSPHATIDYLTRANSFERASE PROTEIN"/>
    <property type="match status" value="1"/>
</dbReference>
<dbReference type="Pfam" id="PF24808">
    <property type="entry name" value="DUF7707"/>
    <property type="match status" value="1"/>
</dbReference>